<reference evidence="8" key="1">
    <citation type="journal article" date="2012" name="Am. J. Trop. Med. Hyg.">
        <title>An insight into the sialotranscriptome of Triatoma matogrossensis, a kissing bug associated with fogo selvagem in South America.</title>
        <authorList>
            <person name="Assumpcao T.C."/>
            <person name="Eaton D.P."/>
            <person name="Pham V.M."/>
            <person name="Francischetti I.M."/>
            <person name="Aoki V."/>
            <person name="Hans-Filho G."/>
            <person name="Rivitti E.A."/>
            <person name="Valenzuela J.G."/>
            <person name="Diaz L.A."/>
            <person name="Ribeiro J.M."/>
        </authorList>
    </citation>
    <scope>NUCLEOTIDE SEQUENCE</scope>
    <source>
        <tissue evidence="8">Salivary gland</tissue>
    </source>
</reference>
<dbReference type="SUPFAM" id="SSF50814">
    <property type="entry name" value="Lipocalins"/>
    <property type="match status" value="1"/>
</dbReference>
<evidence type="ECO:0000313" key="8">
    <source>
        <dbReference type="EMBL" id="ADN29730.1"/>
    </source>
</evidence>
<evidence type="ECO:0000256" key="6">
    <source>
        <dbReference type="ARBA" id="ARBA00034121"/>
    </source>
</evidence>
<dbReference type="GO" id="GO:0005576">
    <property type="term" value="C:extracellular region"/>
    <property type="evidence" value="ECO:0007669"/>
    <property type="project" value="UniProtKB-SubCell"/>
</dbReference>
<dbReference type="CDD" id="cd19423">
    <property type="entry name" value="lipocalin_LTBP1-like"/>
    <property type="match status" value="1"/>
</dbReference>
<evidence type="ECO:0000256" key="1">
    <source>
        <dbReference type="ARBA" id="ARBA00004613"/>
    </source>
</evidence>
<dbReference type="GO" id="GO:0090729">
    <property type="term" value="F:toxin activity"/>
    <property type="evidence" value="ECO:0007669"/>
    <property type="project" value="UniProtKB-KW"/>
</dbReference>
<evidence type="ECO:0000256" key="7">
    <source>
        <dbReference type="SAM" id="SignalP"/>
    </source>
</evidence>
<feature type="chain" id="PRO_5003160010" evidence="7">
    <location>
        <begin position="19"/>
        <end position="181"/>
    </location>
</feature>
<keyword evidence="2" id="KW-0964">Secreted</keyword>
<evidence type="ECO:0000256" key="5">
    <source>
        <dbReference type="ARBA" id="ARBA00023240"/>
    </source>
</evidence>
<organism evidence="8">
    <name type="scientific">Triatoma matogrossensis</name>
    <dbReference type="NCBI Taxonomy" id="162370"/>
    <lineage>
        <taxon>Eukaryota</taxon>
        <taxon>Metazoa</taxon>
        <taxon>Ecdysozoa</taxon>
        <taxon>Arthropoda</taxon>
        <taxon>Hexapoda</taxon>
        <taxon>Insecta</taxon>
        <taxon>Pterygota</taxon>
        <taxon>Neoptera</taxon>
        <taxon>Paraneoptera</taxon>
        <taxon>Hemiptera</taxon>
        <taxon>Heteroptera</taxon>
        <taxon>Panheteroptera</taxon>
        <taxon>Cimicomorpha</taxon>
        <taxon>Reduviidae</taxon>
        <taxon>Triatominae</taxon>
        <taxon>Triatoma</taxon>
    </lineage>
</organism>
<evidence type="ECO:0000256" key="3">
    <source>
        <dbReference type="ARBA" id="ARBA00022656"/>
    </source>
</evidence>
<protein>
    <submittedName>
        <fullName evidence="8">Salivary lipocalin</fullName>
    </submittedName>
</protein>
<accession>E2J712</accession>
<keyword evidence="3" id="KW-0800">Toxin</keyword>
<comment type="subcellular location">
    <subcellularLocation>
        <location evidence="1">Secreted</location>
    </subcellularLocation>
</comment>
<feature type="signal peptide" evidence="7">
    <location>
        <begin position="1"/>
        <end position="18"/>
    </location>
</feature>
<dbReference type="GO" id="GO:0030682">
    <property type="term" value="P:symbiont-mediated perturbation of host defenses"/>
    <property type="evidence" value="ECO:0007669"/>
    <property type="project" value="InterPro"/>
</dbReference>
<keyword evidence="5" id="KW-1199">Hemostasis impairing toxin</keyword>
<dbReference type="InterPro" id="IPR005657">
    <property type="entry name" value="Triabi/Procalin"/>
</dbReference>
<sequence length="181" mass="20524">MKTIITVIFVGILTYTVAQRCPNVPSPMKNLNVNEFFNGAWYTTHMKDAANSATCRTYKFRVLPGGVELTYEGYIMDGGFRKDYNVICSSKDQQVNPSASVPFKCAQKYKTGNEFFDLTLTVIYADKDYGFVHRCIKFDEESTYSGFFLLLHRDKNADGSKAAKSLTANKLDLKSFKKYNC</sequence>
<evidence type="ECO:0000256" key="2">
    <source>
        <dbReference type="ARBA" id="ARBA00022525"/>
    </source>
</evidence>
<name>E2J712_9HEMI</name>
<keyword evidence="4 7" id="KW-0732">Signal</keyword>
<evidence type="ECO:0000256" key="4">
    <source>
        <dbReference type="ARBA" id="ARBA00022729"/>
    </source>
</evidence>
<dbReference type="AlphaFoldDB" id="E2J712"/>
<comment type="similarity">
    <text evidence="6">Belongs to the calycin superfamily. Triabin family.</text>
</comment>
<proteinExistence type="evidence at transcript level"/>
<dbReference type="Gene3D" id="2.40.128.20">
    <property type="match status" value="1"/>
</dbReference>
<dbReference type="EMBL" id="HP429230">
    <property type="protein sequence ID" value="ADN29730.1"/>
    <property type="molecule type" value="mRNA"/>
</dbReference>
<dbReference type="Pfam" id="PF03973">
    <property type="entry name" value="Triabin"/>
    <property type="match status" value="1"/>
</dbReference>
<dbReference type="InterPro" id="IPR012674">
    <property type="entry name" value="Calycin"/>
</dbReference>